<comment type="similarity">
    <text evidence="3 11">Belongs to the peptidase M50B family.</text>
</comment>
<evidence type="ECO:0000256" key="10">
    <source>
        <dbReference type="ARBA" id="ARBA00023136"/>
    </source>
</evidence>
<protein>
    <recommendedName>
        <fullName evidence="11">Zinc metalloprotease</fullName>
        <ecNumber evidence="11">3.4.24.-</ecNumber>
    </recommendedName>
</protein>
<evidence type="ECO:0000256" key="2">
    <source>
        <dbReference type="ARBA" id="ARBA00004141"/>
    </source>
</evidence>
<keyword evidence="11" id="KW-0479">Metal-binding</keyword>
<feature type="transmembrane region" description="Helical" evidence="11">
    <location>
        <begin position="107"/>
        <end position="129"/>
    </location>
</feature>
<proteinExistence type="inferred from homology"/>
<feature type="transmembrane region" description="Helical" evidence="11">
    <location>
        <begin position="6"/>
        <end position="29"/>
    </location>
</feature>
<keyword evidence="8 11" id="KW-1133">Transmembrane helix</keyword>
<keyword evidence="7 11" id="KW-0862">Zinc</keyword>
<keyword evidence="10 11" id="KW-0472">Membrane</keyword>
<evidence type="ECO:0000256" key="6">
    <source>
        <dbReference type="ARBA" id="ARBA00022801"/>
    </source>
</evidence>
<dbReference type="InterPro" id="IPR008915">
    <property type="entry name" value="Peptidase_M50"/>
</dbReference>
<name>A0A520MJP3_9GAMM</name>
<dbReference type="GO" id="GO:0006508">
    <property type="term" value="P:proteolysis"/>
    <property type="evidence" value="ECO:0007669"/>
    <property type="project" value="UniProtKB-KW"/>
</dbReference>
<evidence type="ECO:0000256" key="1">
    <source>
        <dbReference type="ARBA" id="ARBA00001947"/>
    </source>
</evidence>
<evidence type="ECO:0000256" key="7">
    <source>
        <dbReference type="ARBA" id="ARBA00022833"/>
    </source>
</evidence>
<evidence type="ECO:0000256" key="9">
    <source>
        <dbReference type="ARBA" id="ARBA00023049"/>
    </source>
</evidence>
<dbReference type="EC" id="3.4.24.-" evidence="11"/>
<keyword evidence="6 11" id="KW-0378">Hydrolase</keyword>
<organism evidence="13 14">
    <name type="scientific">SAR86 cluster bacterium</name>
    <dbReference type="NCBI Taxonomy" id="2030880"/>
    <lineage>
        <taxon>Bacteria</taxon>
        <taxon>Pseudomonadati</taxon>
        <taxon>Pseudomonadota</taxon>
        <taxon>Gammaproteobacteria</taxon>
        <taxon>SAR86 cluster</taxon>
    </lineage>
</organism>
<evidence type="ECO:0000256" key="3">
    <source>
        <dbReference type="ARBA" id="ARBA00007931"/>
    </source>
</evidence>
<dbReference type="GO" id="GO:0046872">
    <property type="term" value="F:metal ion binding"/>
    <property type="evidence" value="ECO:0007669"/>
    <property type="project" value="UniProtKB-KW"/>
</dbReference>
<dbReference type="Gene3D" id="2.30.42.10">
    <property type="match status" value="1"/>
</dbReference>
<keyword evidence="9 11" id="KW-0482">Metalloprotease</keyword>
<gene>
    <name evidence="13" type="primary">rseP</name>
    <name evidence="13" type="ORF">EVA96_01540</name>
</gene>
<feature type="transmembrane region" description="Helical" evidence="11">
    <location>
        <begin position="378"/>
        <end position="398"/>
    </location>
</feature>
<comment type="cofactor">
    <cofactor evidence="1 11">
        <name>Zn(2+)</name>
        <dbReference type="ChEBI" id="CHEBI:29105"/>
    </cofactor>
</comment>
<comment type="caution">
    <text evidence="13">The sequence shown here is derived from an EMBL/GenBank/DDBJ whole genome shotgun (WGS) entry which is preliminary data.</text>
</comment>
<feature type="domain" description="Peptidase M50" evidence="12">
    <location>
        <begin position="11"/>
        <end position="437"/>
    </location>
</feature>
<dbReference type="CDD" id="cd06163">
    <property type="entry name" value="S2P-M50_PDZ_RseP-like"/>
    <property type="match status" value="2"/>
</dbReference>
<keyword evidence="5 11" id="KW-0812">Transmembrane</keyword>
<feature type="transmembrane region" description="Helical" evidence="11">
    <location>
        <begin position="427"/>
        <end position="446"/>
    </location>
</feature>
<dbReference type="Pfam" id="PF02163">
    <property type="entry name" value="Peptidase_M50"/>
    <property type="match status" value="1"/>
</dbReference>
<evidence type="ECO:0000259" key="12">
    <source>
        <dbReference type="Pfam" id="PF02163"/>
    </source>
</evidence>
<dbReference type="EMBL" id="SHBI01000004">
    <property type="protein sequence ID" value="RZO21435.1"/>
    <property type="molecule type" value="Genomic_DNA"/>
</dbReference>
<dbReference type="SUPFAM" id="SSF50156">
    <property type="entry name" value="PDZ domain-like"/>
    <property type="match status" value="2"/>
</dbReference>
<sequence>MMTTLIYIASFLALLGVLVTIHEYGHFIVARMCKVHVQRFSLGMGPVLYKKVDKQGTEFALSLVPLGGYVSMITEKLIELEPETRALLTEEQIKNTFDSKPKWQRACIMFAGPLANFLLSIFIFSIIFLNTPDPQTVAVIKNIDSSIELRSSDQFILPGDEIVSVNSTVIRDPKDLNLELLSFAGYTGPINFSLKRLDINELVEVEIVVDSFLPTSESQSNPLKFLGLEVDYMMKPIIGDVISGGSADVAGLMQNDVILKIENTRINYANQIGAEISSIPDTNVFIDVLRNNEIKSLPVNIGRFTNNEGVDIGMLGVTFGTKRTISQSISKGVYETYNLSVKTLQFIGKMLTGNMGTENLSGPIGIAQMAGNTAQAGFLPFMYLMALLSISLAVLNLLPIPVLDGGQLTLLGIEALRGKPLPEKAENVIYTGGAVIVGALMIFAIFNDVSRFL</sequence>
<dbReference type="GO" id="GO:0016020">
    <property type="term" value="C:membrane"/>
    <property type="evidence" value="ECO:0007669"/>
    <property type="project" value="UniProtKB-SubCell"/>
</dbReference>
<dbReference type="InterPro" id="IPR004387">
    <property type="entry name" value="Pept_M50_Zn"/>
</dbReference>
<evidence type="ECO:0000256" key="4">
    <source>
        <dbReference type="ARBA" id="ARBA00022670"/>
    </source>
</evidence>
<dbReference type="GO" id="GO:0004222">
    <property type="term" value="F:metalloendopeptidase activity"/>
    <property type="evidence" value="ECO:0007669"/>
    <property type="project" value="InterPro"/>
</dbReference>
<accession>A0A520MJP3</accession>
<dbReference type="Proteomes" id="UP000315782">
    <property type="component" value="Unassembled WGS sequence"/>
</dbReference>
<dbReference type="InterPro" id="IPR036034">
    <property type="entry name" value="PDZ_sf"/>
</dbReference>
<evidence type="ECO:0000313" key="14">
    <source>
        <dbReference type="Proteomes" id="UP000315782"/>
    </source>
</evidence>
<dbReference type="NCBIfam" id="TIGR00054">
    <property type="entry name" value="RIP metalloprotease RseP"/>
    <property type="match status" value="1"/>
</dbReference>
<evidence type="ECO:0000256" key="11">
    <source>
        <dbReference type="RuleBase" id="RU362031"/>
    </source>
</evidence>
<evidence type="ECO:0000256" key="5">
    <source>
        <dbReference type="ARBA" id="ARBA00022692"/>
    </source>
</evidence>
<comment type="subcellular location">
    <subcellularLocation>
        <location evidence="2">Membrane</location>
        <topology evidence="2">Multi-pass membrane protein</topology>
    </subcellularLocation>
</comment>
<evidence type="ECO:0000256" key="8">
    <source>
        <dbReference type="ARBA" id="ARBA00022989"/>
    </source>
</evidence>
<dbReference type="PANTHER" id="PTHR42837">
    <property type="entry name" value="REGULATOR OF SIGMA-E PROTEASE RSEP"/>
    <property type="match status" value="1"/>
</dbReference>
<reference evidence="13 14" key="1">
    <citation type="submission" date="2019-02" db="EMBL/GenBank/DDBJ databases">
        <title>Prokaryotic population dynamics and viral predation in marine succession experiment using metagenomics: the confinement effect.</title>
        <authorList>
            <person name="Haro-Moreno J.M."/>
            <person name="Rodriguez-Valera F."/>
            <person name="Lopez-Perez M."/>
        </authorList>
    </citation>
    <scope>NUCLEOTIDE SEQUENCE [LARGE SCALE GENOMIC DNA]</scope>
    <source>
        <strain evidence="13">MED-G163</strain>
    </source>
</reference>
<keyword evidence="4 13" id="KW-0645">Protease</keyword>
<dbReference type="PANTHER" id="PTHR42837:SF2">
    <property type="entry name" value="MEMBRANE METALLOPROTEASE ARASP2, CHLOROPLASTIC-RELATED"/>
    <property type="match status" value="1"/>
</dbReference>
<evidence type="ECO:0000313" key="13">
    <source>
        <dbReference type="EMBL" id="RZO21435.1"/>
    </source>
</evidence>
<dbReference type="AlphaFoldDB" id="A0A520MJP3"/>